<organism evidence="8 9">
    <name type="scientific">Maudiozyma exigua</name>
    <name type="common">Yeast</name>
    <name type="synonym">Kazachstania exigua</name>
    <dbReference type="NCBI Taxonomy" id="34358"/>
    <lineage>
        <taxon>Eukaryota</taxon>
        <taxon>Fungi</taxon>
        <taxon>Dikarya</taxon>
        <taxon>Ascomycota</taxon>
        <taxon>Saccharomycotina</taxon>
        <taxon>Saccharomycetes</taxon>
        <taxon>Saccharomycetales</taxon>
        <taxon>Saccharomycetaceae</taxon>
        <taxon>Maudiozyma</taxon>
    </lineage>
</organism>
<evidence type="ECO:0000313" key="8">
    <source>
        <dbReference type="EMBL" id="KAG0671219.1"/>
    </source>
</evidence>
<gene>
    <name evidence="8" type="ORF">C6P45_000983</name>
</gene>
<dbReference type="OrthoDB" id="5367324at2759"/>
<dbReference type="EMBL" id="PUHR01000014">
    <property type="protein sequence ID" value="KAG0671219.1"/>
    <property type="molecule type" value="Genomic_DNA"/>
</dbReference>
<accession>A0A9P6WEK1</accession>
<feature type="region of interest" description="Disordered" evidence="6">
    <location>
        <begin position="111"/>
        <end position="318"/>
    </location>
</feature>
<dbReference type="PIRSF" id="PIRSF022941">
    <property type="entry name" value="ORC6_fun"/>
    <property type="match status" value="1"/>
</dbReference>
<keyword evidence="3" id="KW-0235">DNA replication</keyword>
<comment type="similarity">
    <text evidence="2">Belongs to the ORC6 family.</text>
</comment>
<dbReference type="InterPro" id="IPR016811">
    <property type="entry name" value="ORC6_fun"/>
</dbReference>
<evidence type="ECO:0000256" key="5">
    <source>
        <dbReference type="ARBA" id="ARBA00023242"/>
    </source>
</evidence>
<feature type="domain" description="ORC6 first cyclin-like" evidence="7">
    <location>
        <begin position="24"/>
        <end position="105"/>
    </location>
</feature>
<feature type="compositionally biased region" description="Polar residues" evidence="6">
    <location>
        <begin position="265"/>
        <end position="276"/>
    </location>
</feature>
<dbReference type="GO" id="GO:0003677">
    <property type="term" value="F:DNA binding"/>
    <property type="evidence" value="ECO:0007669"/>
    <property type="project" value="UniProtKB-KW"/>
</dbReference>
<reference evidence="8 9" key="1">
    <citation type="submission" date="2020-11" db="EMBL/GenBank/DDBJ databases">
        <title>Kefir isolates.</title>
        <authorList>
            <person name="Marcisauskas S."/>
            <person name="Kim Y."/>
            <person name="Blasche S."/>
        </authorList>
    </citation>
    <scope>NUCLEOTIDE SEQUENCE [LARGE SCALE GENOMIC DNA]</scope>
    <source>
        <strain evidence="8 9">OG2</strain>
    </source>
</reference>
<keyword evidence="4" id="KW-0238">DNA-binding</keyword>
<dbReference type="AlphaFoldDB" id="A0A9P6WEK1"/>
<dbReference type="Proteomes" id="UP000750334">
    <property type="component" value="Unassembled WGS sequence"/>
</dbReference>
<keyword evidence="9" id="KW-1185">Reference proteome</keyword>
<evidence type="ECO:0000256" key="4">
    <source>
        <dbReference type="ARBA" id="ARBA00023125"/>
    </source>
</evidence>
<comment type="caution">
    <text evidence="8">The sequence shown here is derived from an EMBL/GenBank/DDBJ whole genome shotgun (WGS) entry which is preliminary data.</text>
</comment>
<feature type="compositionally biased region" description="Low complexity" evidence="6">
    <location>
        <begin position="149"/>
        <end position="160"/>
    </location>
</feature>
<evidence type="ECO:0000313" key="9">
    <source>
        <dbReference type="Proteomes" id="UP000750334"/>
    </source>
</evidence>
<keyword evidence="5" id="KW-0539">Nucleus</keyword>
<dbReference type="InterPro" id="IPR008721">
    <property type="entry name" value="ORC6_cyclin_first"/>
</dbReference>
<dbReference type="GO" id="GO:0006260">
    <property type="term" value="P:DNA replication"/>
    <property type="evidence" value="ECO:0007669"/>
    <property type="project" value="UniProtKB-KW"/>
</dbReference>
<evidence type="ECO:0000256" key="3">
    <source>
        <dbReference type="ARBA" id="ARBA00022705"/>
    </source>
</evidence>
<dbReference type="GO" id="GO:0005664">
    <property type="term" value="C:nuclear origin of replication recognition complex"/>
    <property type="evidence" value="ECO:0007669"/>
    <property type="project" value="InterPro"/>
</dbReference>
<protein>
    <recommendedName>
        <fullName evidence="7">ORC6 first cyclin-like domain-containing protein</fullName>
    </recommendedName>
</protein>
<dbReference type="Pfam" id="PF05460">
    <property type="entry name" value="ORC6"/>
    <property type="match status" value="1"/>
</dbReference>
<evidence type="ECO:0000259" key="7">
    <source>
        <dbReference type="Pfam" id="PF05460"/>
    </source>
</evidence>
<evidence type="ECO:0000256" key="6">
    <source>
        <dbReference type="SAM" id="MobiDB-lite"/>
    </source>
</evidence>
<sequence length="484" mass="55682">MSTNQQIQKTILDVISVDSPEDLNWSEGYLKRLSSATTTLYNASLNKVVLKPSEEVARCHICAFMACQKLQEKSMPELQFFMDNIPIEPKKVTHLLNVFKQQLYQMSPIKGIQWSPSPKKRRNQKVSPIKNNDRFTATDPKELREQLFGTPTKRGTGTTSTDDKNVIPTTTPLFATDLTDEPPEESPKTPRRKLAFEEDDSDEDTVLTNNKSRQTRSKRARIAKDDKGTKVKGTESIFGGKNINTKTAVSNDKDSDETDEEYHSAQDTTENISQESDFNDADITDESLNNLKISGVPKSKTSDKEPKPRRKYDYTPSDPHNYLTKRYAKINIKEVLDLANEFELPKDVTLNVLDSFLINTSYLLCPWQFACGLVMNCVYIVFHERRVKDPRIDHLIIAKMVHRMRCSGPEDVIECMKLVKEALTGEKWFRDLQMKNNYFDGKVYEEVIISKLGSMLQQKNILVTDEQYEVWKRRIEQDLSMRHT</sequence>
<proteinExistence type="inferred from homology"/>
<comment type="subcellular location">
    <subcellularLocation>
        <location evidence="1">Nucleus</location>
    </subcellularLocation>
</comment>
<evidence type="ECO:0000256" key="2">
    <source>
        <dbReference type="ARBA" id="ARBA00010840"/>
    </source>
</evidence>
<feature type="compositionally biased region" description="Basic and acidic residues" evidence="6">
    <location>
        <begin position="222"/>
        <end position="233"/>
    </location>
</feature>
<name>A0A9P6WEK1_MAUEX</name>
<evidence type="ECO:0000256" key="1">
    <source>
        <dbReference type="ARBA" id="ARBA00004123"/>
    </source>
</evidence>